<dbReference type="Gene3D" id="2.40.420.20">
    <property type="match status" value="1"/>
</dbReference>
<evidence type="ECO:0000256" key="2">
    <source>
        <dbReference type="ARBA" id="ARBA00023054"/>
    </source>
</evidence>
<evidence type="ECO:0000313" key="5">
    <source>
        <dbReference type="EMBL" id="TQV72591.1"/>
    </source>
</evidence>
<dbReference type="InterPro" id="IPR050465">
    <property type="entry name" value="UPF0194_transport"/>
</dbReference>
<reference evidence="5 6" key="1">
    <citation type="submission" date="2019-06" db="EMBL/GenBank/DDBJ databases">
        <title>Whole genome sequence for Cellvibrionaceae sp. R142.</title>
        <authorList>
            <person name="Wang G."/>
        </authorList>
    </citation>
    <scope>NUCLEOTIDE SEQUENCE [LARGE SCALE GENOMIC DNA]</scope>
    <source>
        <strain evidence="5 6">R142</strain>
    </source>
</reference>
<dbReference type="Gene3D" id="2.40.30.170">
    <property type="match status" value="1"/>
</dbReference>
<evidence type="ECO:0000313" key="6">
    <source>
        <dbReference type="Proteomes" id="UP000319732"/>
    </source>
</evidence>
<dbReference type="Gene3D" id="2.40.50.100">
    <property type="match status" value="1"/>
</dbReference>
<dbReference type="Pfam" id="PF25967">
    <property type="entry name" value="RND-MFP_C"/>
    <property type="match status" value="1"/>
</dbReference>
<accession>A0A545T5T0</accession>
<comment type="caution">
    <text evidence="5">The sequence shown here is derived from an EMBL/GenBank/DDBJ whole genome shotgun (WGS) entry which is preliminary data.</text>
</comment>
<dbReference type="Proteomes" id="UP000319732">
    <property type="component" value="Unassembled WGS sequence"/>
</dbReference>
<evidence type="ECO:0000259" key="4">
    <source>
        <dbReference type="Pfam" id="PF25967"/>
    </source>
</evidence>
<sequence>MAQTLTANKNNPPPPLGGMDRPVAKAALPGRTLIKISAGLALLAAGYFVAADRFAGRSLHIAGDRVIIASAASGIFEDYIPVRARVAPLRTVFLDAVQGGRVEEVLVEDGAAVAANQVILRLSNADLQLSVMSTESRVMEQLNAMRDQELRLEQNRLDHKHSLVELNYNIGRLTRAAARKKELIAKAHISQSEYDDLLDELQYLREKRAVTLESQASDEKLMAAQLRFFKEKTATMEANLTFAHRSLQDLTVRAPVAGRLSGFDMEVGQNVPRGSRLGQISNPETFKLVADIDEYYLDRIDLGQQADFERGRHRYQLRVAKIYPNVRNGQFQVDLKMVGAAPSDLRRGQSIQSKLTLGDSEPALLVPNGQFFQDTGGRWAFVINGAGTEAYRRQLQLGRRNNRFIEVLAGLDPGEEVIVSSYGNFRDMDRLKLDRN</sequence>
<dbReference type="SUPFAM" id="SSF111369">
    <property type="entry name" value="HlyD-like secretion proteins"/>
    <property type="match status" value="1"/>
</dbReference>
<proteinExistence type="predicted"/>
<dbReference type="Gene3D" id="1.10.287.470">
    <property type="entry name" value="Helix hairpin bin"/>
    <property type="match status" value="1"/>
</dbReference>
<keyword evidence="6" id="KW-1185">Reference proteome</keyword>
<evidence type="ECO:0000256" key="1">
    <source>
        <dbReference type="ARBA" id="ARBA00004196"/>
    </source>
</evidence>
<organism evidence="5 6">
    <name type="scientific">Exilibacterium tricleocarpae</name>
    <dbReference type="NCBI Taxonomy" id="2591008"/>
    <lineage>
        <taxon>Bacteria</taxon>
        <taxon>Pseudomonadati</taxon>
        <taxon>Pseudomonadota</taxon>
        <taxon>Gammaproteobacteria</taxon>
        <taxon>Cellvibrionales</taxon>
        <taxon>Cellvibrionaceae</taxon>
        <taxon>Exilibacterium</taxon>
    </lineage>
</organism>
<feature type="compositionally biased region" description="Polar residues" evidence="3">
    <location>
        <begin position="1"/>
        <end position="10"/>
    </location>
</feature>
<evidence type="ECO:0000256" key="3">
    <source>
        <dbReference type="SAM" id="MobiDB-lite"/>
    </source>
</evidence>
<comment type="subcellular location">
    <subcellularLocation>
        <location evidence="1">Cell envelope</location>
    </subcellularLocation>
</comment>
<dbReference type="GO" id="GO:0030313">
    <property type="term" value="C:cell envelope"/>
    <property type="evidence" value="ECO:0007669"/>
    <property type="project" value="UniProtKB-SubCell"/>
</dbReference>
<dbReference type="RefSeq" id="WP_142905723.1">
    <property type="nucleotide sequence ID" value="NZ_ML660098.1"/>
</dbReference>
<feature type="region of interest" description="Disordered" evidence="3">
    <location>
        <begin position="1"/>
        <end position="21"/>
    </location>
</feature>
<dbReference type="OrthoDB" id="1957187at2"/>
<protein>
    <submittedName>
        <fullName evidence="5">HlyD family efflux transporter periplasmic adaptor subunit</fullName>
    </submittedName>
</protein>
<dbReference type="EMBL" id="VHSG01000019">
    <property type="protein sequence ID" value="TQV72591.1"/>
    <property type="molecule type" value="Genomic_DNA"/>
</dbReference>
<dbReference type="PANTHER" id="PTHR32347">
    <property type="entry name" value="EFFLUX SYSTEM COMPONENT YKNX-RELATED"/>
    <property type="match status" value="1"/>
</dbReference>
<dbReference type="InterPro" id="IPR058627">
    <property type="entry name" value="MdtA-like_C"/>
</dbReference>
<keyword evidence="2" id="KW-0175">Coiled coil</keyword>
<gene>
    <name evidence="5" type="ORF">FKG94_17985</name>
</gene>
<name>A0A545T5T0_9GAMM</name>
<feature type="domain" description="Multidrug resistance protein MdtA-like C-terminal permuted SH3" evidence="4">
    <location>
        <begin position="363"/>
        <end position="421"/>
    </location>
</feature>
<dbReference type="PANTHER" id="PTHR32347:SF23">
    <property type="entry name" value="BLL5650 PROTEIN"/>
    <property type="match status" value="1"/>
</dbReference>
<dbReference type="AlphaFoldDB" id="A0A545T5T0"/>